<dbReference type="GO" id="GO:0006825">
    <property type="term" value="P:copper ion transport"/>
    <property type="evidence" value="ECO:0007669"/>
    <property type="project" value="InterPro"/>
</dbReference>
<evidence type="ECO:0000256" key="2">
    <source>
        <dbReference type="ARBA" id="ARBA00004651"/>
    </source>
</evidence>
<keyword evidence="9 14" id="KW-1133">Transmembrane helix</keyword>
<dbReference type="InterPro" id="IPR007348">
    <property type="entry name" value="CopC_dom"/>
</dbReference>
<dbReference type="Pfam" id="PF04234">
    <property type="entry name" value="CopC"/>
    <property type="match status" value="1"/>
</dbReference>
<evidence type="ECO:0000259" key="16">
    <source>
        <dbReference type="Pfam" id="PF04234"/>
    </source>
</evidence>
<feature type="compositionally biased region" description="Low complexity" evidence="13">
    <location>
        <begin position="578"/>
        <end position="587"/>
    </location>
</feature>
<dbReference type="PANTHER" id="PTHR34820:SF4">
    <property type="entry name" value="INNER MEMBRANE PROTEIN YEBZ"/>
    <property type="match status" value="1"/>
</dbReference>
<gene>
    <name evidence="18" type="ORF">G3I21_19100</name>
</gene>
<dbReference type="InterPro" id="IPR014756">
    <property type="entry name" value="Ig_E-set"/>
</dbReference>
<evidence type="ECO:0000256" key="13">
    <source>
        <dbReference type="SAM" id="MobiDB-lite"/>
    </source>
</evidence>
<dbReference type="GO" id="GO:0005886">
    <property type="term" value="C:plasma membrane"/>
    <property type="evidence" value="ECO:0007669"/>
    <property type="project" value="UniProtKB-SubCell"/>
</dbReference>
<name>A0A7K3QV48_9ACTN</name>
<evidence type="ECO:0000256" key="11">
    <source>
        <dbReference type="ARBA" id="ARBA00023136"/>
    </source>
</evidence>
<evidence type="ECO:0000313" key="19">
    <source>
        <dbReference type="Proteomes" id="UP000470520"/>
    </source>
</evidence>
<keyword evidence="8" id="KW-0574">Periplasm</keyword>
<evidence type="ECO:0000256" key="10">
    <source>
        <dbReference type="ARBA" id="ARBA00023008"/>
    </source>
</evidence>
<feature type="chain" id="PRO_5039281306" description="Protein YobA" evidence="15">
    <location>
        <begin position="35"/>
        <end position="818"/>
    </location>
</feature>
<feature type="transmembrane region" description="Helical" evidence="14">
    <location>
        <begin position="318"/>
        <end position="339"/>
    </location>
</feature>
<evidence type="ECO:0000256" key="8">
    <source>
        <dbReference type="ARBA" id="ARBA00022764"/>
    </source>
</evidence>
<evidence type="ECO:0000256" key="12">
    <source>
        <dbReference type="ARBA" id="ARBA00070395"/>
    </source>
</evidence>
<feature type="transmembrane region" description="Helical" evidence="14">
    <location>
        <begin position="189"/>
        <end position="207"/>
    </location>
</feature>
<dbReference type="SUPFAM" id="SSF81296">
    <property type="entry name" value="E set domains"/>
    <property type="match status" value="1"/>
</dbReference>
<dbReference type="Pfam" id="PF05425">
    <property type="entry name" value="CopD"/>
    <property type="match status" value="1"/>
</dbReference>
<evidence type="ECO:0000256" key="4">
    <source>
        <dbReference type="ARBA" id="ARBA00022475"/>
    </source>
</evidence>
<keyword evidence="4" id="KW-1003">Cell membrane</keyword>
<feature type="signal peptide" evidence="15">
    <location>
        <begin position="1"/>
        <end position="34"/>
    </location>
</feature>
<keyword evidence="10" id="KW-0186">Copper</keyword>
<evidence type="ECO:0000259" key="17">
    <source>
        <dbReference type="Pfam" id="PF05425"/>
    </source>
</evidence>
<dbReference type="AlphaFoldDB" id="A0A7K3QV48"/>
<protein>
    <recommendedName>
        <fullName evidence="12">Protein YobA</fullName>
    </recommendedName>
</protein>
<dbReference type="EMBL" id="JAAGMR010000215">
    <property type="protein sequence ID" value="NEB93772.1"/>
    <property type="molecule type" value="Genomic_DNA"/>
</dbReference>
<dbReference type="PANTHER" id="PTHR34820">
    <property type="entry name" value="INNER MEMBRANE PROTEIN YEBZ"/>
    <property type="match status" value="1"/>
</dbReference>
<accession>A0A7K3QV48</accession>
<dbReference type="Proteomes" id="UP000470520">
    <property type="component" value="Unassembled WGS sequence"/>
</dbReference>
<evidence type="ECO:0000256" key="7">
    <source>
        <dbReference type="ARBA" id="ARBA00022729"/>
    </source>
</evidence>
<feature type="domain" description="CopC" evidence="16">
    <location>
        <begin position="33"/>
        <end position="127"/>
    </location>
</feature>
<dbReference type="GO" id="GO:0046688">
    <property type="term" value="P:response to copper ion"/>
    <property type="evidence" value="ECO:0007669"/>
    <property type="project" value="InterPro"/>
</dbReference>
<keyword evidence="11 14" id="KW-0472">Membrane</keyword>
<evidence type="ECO:0000256" key="15">
    <source>
        <dbReference type="SAM" id="SignalP"/>
    </source>
</evidence>
<dbReference type="InterPro" id="IPR014755">
    <property type="entry name" value="Cu-Rt/internalin_Ig-like"/>
</dbReference>
<evidence type="ECO:0000313" key="18">
    <source>
        <dbReference type="EMBL" id="NEB93772.1"/>
    </source>
</evidence>
<dbReference type="Gene3D" id="2.60.40.1220">
    <property type="match status" value="1"/>
</dbReference>
<feature type="compositionally biased region" description="Low complexity" evidence="13">
    <location>
        <begin position="468"/>
        <end position="485"/>
    </location>
</feature>
<feature type="compositionally biased region" description="Low complexity" evidence="13">
    <location>
        <begin position="691"/>
        <end position="702"/>
    </location>
</feature>
<feature type="region of interest" description="Disordered" evidence="13">
    <location>
        <begin position="428"/>
        <end position="587"/>
    </location>
</feature>
<evidence type="ECO:0000256" key="5">
    <source>
        <dbReference type="ARBA" id="ARBA00022692"/>
    </source>
</evidence>
<dbReference type="RefSeq" id="WP_164190281.1">
    <property type="nucleotide sequence ID" value="NZ_JAAGMR010000215.1"/>
</dbReference>
<organism evidence="18 19">
    <name type="scientific">Streptomyces bauhiniae</name>
    <dbReference type="NCBI Taxonomy" id="2340725"/>
    <lineage>
        <taxon>Bacteria</taxon>
        <taxon>Bacillati</taxon>
        <taxon>Actinomycetota</taxon>
        <taxon>Actinomycetes</taxon>
        <taxon>Kitasatosporales</taxon>
        <taxon>Streptomycetaceae</taxon>
        <taxon>Streptomyces</taxon>
    </lineage>
</organism>
<feature type="compositionally biased region" description="Low complexity" evidence="13">
    <location>
        <begin position="499"/>
        <end position="511"/>
    </location>
</feature>
<keyword evidence="7 15" id="KW-0732">Signal</keyword>
<comment type="subcellular location">
    <subcellularLocation>
        <location evidence="2">Cell membrane</location>
        <topology evidence="2">Multi-pass membrane protein</topology>
    </subcellularLocation>
    <subcellularLocation>
        <location evidence="1">Periplasm</location>
    </subcellularLocation>
</comment>
<comment type="caution">
    <text evidence="18">The sequence shown here is derived from an EMBL/GenBank/DDBJ whole genome shotgun (WGS) entry which is preliminary data.</text>
</comment>
<dbReference type="FunFam" id="2.60.40.1220:FF:000001">
    <property type="entry name" value="CopC domain-containing protein YobA"/>
    <property type="match status" value="1"/>
</dbReference>
<keyword evidence="5 14" id="KW-0812">Transmembrane</keyword>
<dbReference type="GO" id="GO:0042597">
    <property type="term" value="C:periplasmic space"/>
    <property type="evidence" value="ECO:0007669"/>
    <property type="project" value="UniProtKB-SubCell"/>
</dbReference>
<feature type="transmembrane region" description="Helical" evidence="14">
    <location>
        <begin position="157"/>
        <end position="177"/>
    </location>
</feature>
<keyword evidence="6" id="KW-0479">Metal-binding</keyword>
<feature type="compositionally biased region" description="Low complexity" evidence="13">
    <location>
        <begin position="559"/>
        <end position="569"/>
    </location>
</feature>
<dbReference type="GO" id="GO:0005507">
    <property type="term" value="F:copper ion binding"/>
    <property type="evidence" value="ECO:0007669"/>
    <property type="project" value="InterPro"/>
</dbReference>
<feature type="transmembrane region" description="Helical" evidence="14">
    <location>
        <begin position="279"/>
        <end position="298"/>
    </location>
</feature>
<feature type="domain" description="Copper resistance protein D" evidence="17">
    <location>
        <begin position="351"/>
        <end position="425"/>
    </location>
</feature>
<sequence length="818" mass="82415">MTPTITPRLRTLVLLLLAVTGALFAGAAPASAHAALTGSDPAQGVVVDRAPTQISLTFSEQVAMGDNSLRVLDPKGKPVQSGKPANVSGTTYAVRLHAGLADGTYTVAYQVVSADSHPVAGAYTFSIGAPSRTVVSSDAGAGTGGGTVGWLYAVGRYLSYAGFIVLAGGAAFVLACWRPGAGVRALQRLVVGGWLALTAATLGLLLLRGSYTSSGKLGDVFDLDLLGQVLQTKTGAALVSRLLLLAAAALFVAVLFGAYARREEEGNTDEDAAAERRDLGFGLAIGGIVVASGLAASWAMAEHASTGLQPGIAMPVDIAHLLAVACWFGGLTALLVALYRAPADTPLGTDAVRRFSRVAFGSVLALVATGVYQSWRQLGSWSAFTDTRYGQLLLIKLGLVAVMVGLAWISRRWTGRLAERGAAEAGSEAAGDALSTEAQEQPPLAATSGAERADVPEQAPLSTTVPPGAAAAEAGGARQAGKGEASTTTTEPAGDERPPLAAAAPAGAATSGPGGKGETSPAAAPGAERATVPEQAPLSTTAPAGVTTAEAGGVGQAGKGEASATTTETTGDERAEAQEQAPLAAAAAGATVPDQAFRSAAVPGGAVAAGQVGTSAGVAGTADADPGRAAQLARQRTAVEVARRKRVRDADPSRAGLRRSVLAEAGVAVVLLAVTTALTQTEPGRTEQEARAATAPAASSPADTSGALTLDMPFDTGGKNGKGLVRIDLDPARVGANEMHLYVQRPNGRPYDLPEVKVALTLKAKKIGPLPVAPEHVTTGHWAASGVQVPMAGDWEVAVTVRTSDIDQVTVSKNAQIG</sequence>
<evidence type="ECO:0000256" key="14">
    <source>
        <dbReference type="SAM" id="Phobius"/>
    </source>
</evidence>
<feature type="compositionally biased region" description="Low complexity" evidence="13">
    <location>
        <begin position="540"/>
        <end position="551"/>
    </location>
</feature>
<evidence type="ECO:0000256" key="9">
    <source>
        <dbReference type="ARBA" id="ARBA00022989"/>
    </source>
</evidence>
<dbReference type="InterPro" id="IPR008457">
    <property type="entry name" value="Cu-R_CopD_dom"/>
</dbReference>
<reference evidence="18 19" key="1">
    <citation type="submission" date="2020-01" db="EMBL/GenBank/DDBJ databases">
        <title>Insect and environment-associated Actinomycetes.</title>
        <authorList>
            <person name="Currrie C."/>
            <person name="Chevrette M."/>
            <person name="Carlson C."/>
            <person name="Stubbendieck R."/>
            <person name="Wendt-Pienkowski E."/>
        </authorList>
    </citation>
    <scope>NUCLEOTIDE SEQUENCE [LARGE SCALE GENOMIC DNA]</scope>
    <source>
        <strain evidence="18 19">SID7754</strain>
    </source>
</reference>
<evidence type="ECO:0000256" key="1">
    <source>
        <dbReference type="ARBA" id="ARBA00004418"/>
    </source>
</evidence>
<feature type="transmembrane region" description="Helical" evidence="14">
    <location>
        <begin position="238"/>
        <end position="259"/>
    </location>
</feature>
<feature type="transmembrane region" description="Helical" evidence="14">
    <location>
        <begin position="392"/>
        <end position="410"/>
    </location>
</feature>
<comment type="similarity">
    <text evidence="3">Belongs to the CopC family.</text>
</comment>
<proteinExistence type="inferred from homology"/>
<evidence type="ECO:0000256" key="3">
    <source>
        <dbReference type="ARBA" id="ARBA00010509"/>
    </source>
</evidence>
<feature type="region of interest" description="Disordered" evidence="13">
    <location>
        <begin position="681"/>
        <end position="715"/>
    </location>
</feature>
<dbReference type="InterPro" id="IPR032694">
    <property type="entry name" value="CopC/D"/>
</dbReference>
<feature type="transmembrane region" description="Helical" evidence="14">
    <location>
        <begin position="351"/>
        <end position="372"/>
    </location>
</feature>
<evidence type="ECO:0000256" key="6">
    <source>
        <dbReference type="ARBA" id="ARBA00022723"/>
    </source>
</evidence>